<accession>A0ABP8P4P3</accession>
<keyword evidence="1" id="KW-0812">Transmembrane</keyword>
<dbReference type="EMBL" id="BAABHF010000006">
    <property type="protein sequence ID" value="GAA4481833.1"/>
    <property type="molecule type" value="Genomic_DNA"/>
</dbReference>
<proteinExistence type="predicted"/>
<dbReference type="Proteomes" id="UP001500503">
    <property type="component" value="Unassembled WGS sequence"/>
</dbReference>
<keyword evidence="4" id="KW-1185">Reference proteome</keyword>
<sequence length="233" mass="25047">MTTPNTPPEARATRVTDDETEAAFHTRRLLAYRDDGPIAVGLGRLAHGQLPPLPPLIVAVVVTLVLLLAGVGGQTSLVLLAPVLALLPAGPGSTHPHTGRLDWGAPIVIRLIEYGYLATVGFSHAVPKPLVYVLLGVLAFHHYDTVYRTRQRLWPAARVFGAGLGWDGRMLIAGIAAIAHIASLIYVVLTVYLGILFVAESVHTWIRADRRGVVVDLEEEDVADVAPPEVYDA</sequence>
<evidence type="ECO:0000313" key="4">
    <source>
        <dbReference type="Proteomes" id="UP001500503"/>
    </source>
</evidence>
<comment type="caution">
    <text evidence="3">The sequence shown here is derived from an EMBL/GenBank/DDBJ whole genome shotgun (WGS) entry which is preliminary data.</text>
</comment>
<gene>
    <name evidence="3" type="ORF">GCM10023191_001220</name>
</gene>
<feature type="transmembrane region" description="Helical" evidence="1">
    <location>
        <begin position="56"/>
        <end position="87"/>
    </location>
</feature>
<evidence type="ECO:0000256" key="1">
    <source>
        <dbReference type="SAM" id="Phobius"/>
    </source>
</evidence>
<evidence type="ECO:0000259" key="2">
    <source>
        <dbReference type="Pfam" id="PF19365"/>
    </source>
</evidence>
<dbReference type="Pfam" id="PF19365">
    <property type="entry name" value="DUF5941"/>
    <property type="match status" value="1"/>
</dbReference>
<reference evidence="4" key="1">
    <citation type="journal article" date="2019" name="Int. J. Syst. Evol. Microbiol.">
        <title>The Global Catalogue of Microorganisms (GCM) 10K type strain sequencing project: providing services to taxonomists for standard genome sequencing and annotation.</title>
        <authorList>
            <consortium name="The Broad Institute Genomics Platform"/>
            <consortium name="The Broad Institute Genome Sequencing Center for Infectious Disease"/>
            <person name="Wu L."/>
            <person name="Ma J."/>
        </authorList>
    </citation>
    <scope>NUCLEOTIDE SEQUENCE [LARGE SCALE GENOMIC DNA]</scope>
    <source>
        <strain evidence="4">JCM 17933</strain>
    </source>
</reference>
<name>A0ABP8P4P3_9ACTN</name>
<dbReference type="RefSeq" id="WP_345455809.1">
    <property type="nucleotide sequence ID" value="NZ_BAABHF010000006.1"/>
</dbReference>
<organism evidence="3 4">
    <name type="scientific">Actinoallomurus oryzae</name>
    <dbReference type="NCBI Taxonomy" id="502180"/>
    <lineage>
        <taxon>Bacteria</taxon>
        <taxon>Bacillati</taxon>
        <taxon>Actinomycetota</taxon>
        <taxon>Actinomycetes</taxon>
        <taxon>Streptosporangiales</taxon>
        <taxon>Thermomonosporaceae</taxon>
        <taxon>Actinoallomurus</taxon>
    </lineage>
</organism>
<evidence type="ECO:0000313" key="3">
    <source>
        <dbReference type="EMBL" id="GAA4481833.1"/>
    </source>
</evidence>
<dbReference type="InterPro" id="IPR045985">
    <property type="entry name" value="DUF5941"/>
</dbReference>
<feature type="transmembrane region" description="Helical" evidence="1">
    <location>
        <begin position="170"/>
        <end position="198"/>
    </location>
</feature>
<protein>
    <recommendedName>
        <fullName evidence="2">DUF5941 domain-containing protein</fullName>
    </recommendedName>
</protein>
<feature type="domain" description="DUF5941" evidence="2">
    <location>
        <begin position="27"/>
        <end position="213"/>
    </location>
</feature>
<keyword evidence="1" id="KW-0472">Membrane</keyword>
<keyword evidence="1" id="KW-1133">Transmembrane helix</keyword>